<keyword evidence="4 6" id="KW-1133">Transmembrane helix</keyword>
<dbReference type="GO" id="GO:0055085">
    <property type="term" value="P:transmembrane transport"/>
    <property type="evidence" value="ECO:0007669"/>
    <property type="project" value="InterPro"/>
</dbReference>
<comment type="subcellular location">
    <subcellularLocation>
        <location evidence="1">Membrane</location>
        <topology evidence="1">Multi-pass membrane protein</topology>
    </subcellularLocation>
</comment>
<keyword evidence="2" id="KW-0813">Transport</keyword>
<evidence type="ECO:0000256" key="1">
    <source>
        <dbReference type="ARBA" id="ARBA00004141"/>
    </source>
</evidence>
<evidence type="ECO:0000256" key="5">
    <source>
        <dbReference type="ARBA" id="ARBA00023136"/>
    </source>
</evidence>
<feature type="domain" description="Amino acid permease/ SLC12A" evidence="7">
    <location>
        <begin position="354"/>
        <end position="439"/>
    </location>
</feature>
<evidence type="ECO:0000256" key="4">
    <source>
        <dbReference type="ARBA" id="ARBA00022989"/>
    </source>
</evidence>
<accession>A0A084B676</accession>
<sequence>MARSPLPLKSAANASGLCKGWPRGYASFAAASLSIIDPPQITQGACRTFSNWKWEPAEPPHMVSRSLAKTQPSASAVVGAYCSRADRNLDADRSVSTSLQVNSEAGHSSFDIRRTTRTVQVRPSSDRMVRRKLRGVQLFMITLNGTLGAGLYWRGGHALQVGGVLSLVLSFLLVGFLAWAVMQCIAEMLCLWPIPGAISVYVRTFVDDELGIAVGVAYWFTYSISFSALLGIVATQVSFWTNGNETYNDAIIYVLTPVVLVTINSIEIGTFGWIEVAFGTIKLVFLAFVIAMLSFIMARASALEASGTEPGRSVFRRPSAKVSGRCESQPDAAELVGRRVRFSAIYFPPLAAGAYTISSMLASLLISQSHCSLPHLSWADPVTCRGGDKVMHTSSMFVIIADEAGIPGLSHVFNGIIVFTALTCANTNLYVASRCLFGLTTRLEGGSRQPLHVSSRVRILPSSLPCKFSMGGSTNMNCANSIDEHQKVLEQQQIPRVNRQGDDYPYHSHGQPYLACAAFVGCLFILFISNSSSLWNGFEAEAFLSSFLIVSVASLAAATRLKSRLLITSKVLVFLFLWIILKIFRGGKWSLVNLSSPERFTKKMRELHDICFEATIVD</sequence>
<organism evidence="8 9">
    <name type="scientific">Stachybotrys chartarum (strain CBS 109288 / IBT 7711)</name>
    <name type="common">Toxic black mold</name>
    <name type="synonym">Stilbospora chartarum</name>
    <dbReference type="NCBI Taxonomy" id="1280523"/>
    <lineage>
        <taxon>Eukaryota</taxon>
        <taxon>Fungi</taxon>
        <taxon>Dikarya</taxon>
        <taxon>Ascomycota</taxon>
        <taxon>Pezizomycotina</taxon>
        <taxon>Sordariomycetes</taxon>
        <taxon>Hypocreomycetidae</taxon>
        <taxon>Hypocreales</taxon>
        <taxon>Stachybotryaceae</taxon>
        <taxon>Stachybotrys</taxon>
    </lineage>
</organism>
<evidence type="ECO:0000313" key="8">
    <source>
        <dbReference type="EMBL" id="KEY73055.1"/>
    </source>
</evidence>
<evidence type="ECO:0000256" key="2">
    <source>
        <dbReference type="ARBA" id="ARBA00022448"/>
    </source>
</evidence>
<feature type="transmembrane region" description="Helical" evidence="6">
    <location>
        <begin position="159"/>
        <end position="182"/>
    </location>
</feature>
<feature type="domain" description="Amino acid permease/ SLC12A" evidence="7">
    <location>
        <begin position="138"/>
        <end position="300"/>
    </location>
</feature>
<dbReference type="Pfam" id="PF00324">
    <property type="entry name" value="AA_permease"/>
    <property type="match status" value="2"/>
</dbReference>
<dbReference type="GO" id="GO:0016020">
    <property type="term" value="C:membrane"/>
    <property type="evidence" value="ECO:0007669"/>
    <property type="project" value="UniProtKB-SubCell"/>
</dbReference>
<dbReference type="Gene3D" id="1.20.1740.10">
    <property type="entry name" value="Amino acid/polyamine transporter I"/>
    <property type="match status" value="1"/>
</dbReference>
<keyword evidence="5 6" id="KW-0472">Membrane</keyword>
<feature type="transmembrane region" description="Helical" evidence="6">
    <location>
        <begin position="345"/>
        <end position="366"/>
    </location>
</feature>
<evidence type="ECO:0000256" key="6">
    <source>
        <dbReference type="SAM" id="Phobius"/>
    </source>
</evidence>
<dbReference type="Proteomes" id="UP000028045">
    <property type="component" value="Unassembled WGS sequence"/>
</dbReference>
<dbReference type="OrthoDB" id="3900342at2759"/>
<dbReference type="EMBL" id="KL647935">
    <property type="protein sequence ID" value="KEY73055.1"/>
    <property type="molecule type" value="Genomic_DNA"/>
</dbReference>
<keyword evidence="9" id="KW-1185">Reference proteome</keyword>
<reference evidence="8 9" key="1">
    <citation type="journal article" date="2014" name="BMC Genomics">
        <title>Comparative genome sequencing reveals chemotype-specific gene clusters in the toxigenic black mold Stachybotrys.</title>
        <authorList>
            <person name="Semeiks J."/>
            <person name="Borek D."/>
            <person name="Otwinowski Z."/>
            <person name="Grishin N.V."/>
        </authorList>
    </citation>
    <scope>NUCLEOTIDE SEQUENCE [LARGE SCALE GENOMIC DNA]</scope>
    <source>
        <strain evidence="9">CBS 109288 / IBT 7711</strain>
    </source>
</reference>
<proteinExistence type="predicted"/>
<evidence type="ECO:0000259" key="7">
    <source>
        <dbReference type="Pfam" id="PF00324"/>
    </source>
</evidence>
<dbReference type="InterPro" id="IPR004841">
    <property type="entry name" value="AA-permease/SLC12A_dom"/>
</dbReference>
<gene>
    <name evidence="8" type="ORF">S7711_06127</name>
</gene>
<dbReference type="HOGENOM" id="CLU_496229_0_0_1"/>
<feature type="transmembrane region" description="Helical" evidence="6">
    <location>
        <begin position="512"/>
        <end position="530"/>
    </location>
</feature>
<protein>
    <recommendedName>
        <fullName evidence="7">Amino acid permease/ SLC12A domain-containing protein</fullName>
    </recommendedName>
</protein>
<dbReference type="PANTHER" id="PTHR43495:SF5">
    <property type="entry name" value="GAMMA-AMINOBUTYRIC ACID PERMEASE"/>
    <property type="match status" value="1"/>
</dbReference>
<keyword evidence="3 6" id="KW-0812">Transmembrane</keyword>
<evidence type="ECO:0000256" key="3">
    <source>
        <dbReference type="ARBA" id="ARBA00022692"/>
    </source>
</evidence>
<feature type="transmembrane region" description="Helical" evidence="6">
    <location>
        <begin position="565"/>
        <end position="584"/>
    </location>
</feature>
<feature type="transmembrane region" description="Helical" evidence="6">
    <location>
        <begin position="280"/>
        <end position="298"/>
    </location>
</feature>
<feature type="transmembrane region" description="Helical" evidence="6">
    <location>
        <begin position="218"/>
        <end position="239"/>
    </location>
</feature>
<dbReference type="AlphaFoldDB" id="A0A084B676"/>
<feature type="transmembrane region" description="Helical" evidence="6">
    <location>
        <begin position="189"/>
        <end position="206"/>
    </location>
</feature>
<feature type="transmembrane region" description="Helical" evidence="6">
    <location>
        <begin position="542"/>
        <end position="559"/>
    </location>
</feature>
<name>A0A084B676_STACB</name>
<evidence type="ECO:0000313" key="9">
    <source>
        <dbReference type="Proteomes" id="UP000028045"/>
    </source>
</evidence>
<feature type="transmembrane region" description="Helical" evidence="6">
    <location>
        <begin position="251"/>
        <end position="274"/>
    </location>
</feature>
<feature type="transmembrane region" description="Helical" evidence="6">
    <location>
        <begin position="135"/>
        <end position="153"/>
    </location>
</feature>
<dbReference type="PANTHER" id="PTHR43495">
    <property type="entry name" value="GABA PERMEASE"/>
    <property type="match status" value="1"/>
</dbReference>